<dbReference type="KEGG" id="bsan:CHH28_01510"/>
<evidence type="ECO:0000313" key="2">
    <source>
        <dbReference type="EMBL" id="ASP37434.1"/>
    </source>
</evidence>
<evidence type="ECO:0000313" key="3">
    <source>
        <dbReference type="Proteomes" id="UP000202440"/>
    </source>
</evidence>
<dbReference type="Proteomes" id="UP000202440">
    <property type="component" value="Chromosome"/>
</dbReference>
<name>A0A222FG10_9GAMM</name>
<sequence>MTKTMMPVMTLASSTPPRPTATRRQAMLNKVFLALLLICCHGAWGQEFGQLPADVQTTLKPFEQRWDSLDDHKRAKLIRGAERWNQLSPAQKKKARQRFERFQRLPKAQRELAQQQLQQYLHLPPHKRQKLKRQYRQFQQLNPAQRQRLKQQFDRQRRPPPRP</sequence>
<dbReference type="EMBL" id="CP022530">
    <property type="protein sequence ID" value="ASP37434.1"/>
    <property type="molecule type" value="Genomic_DNA"/>
</dbReference>
<proteinExistence type="predicted"/>
<reference evidence="2 3" key="1">
    <citation type="submission" date="2017-07" db="EMBL/GenBank/DDBJ databases">
        <title>Annotated genome sequence of Bacterioplanes sanyensis isolated from Red Sea.</title>
        <authorList>
            <person name="Rehman Z.U."/>
        </authorList>
    </citation>
    <scope>NUCLEOTIDE SEQUENCE [LARGE SCALE GENOMIC DNA]</scope>
    <source>
        <strain evidence="2 3">NV9</strain>
    </source>
</reference>
<gene>
    <name evidence="2" type="ORF">CHH28_01510</name>
</gene>
<keyword evidence="3" id="KW-1185">Reference proteome</keyword>
<protein>
    <recommendedName>
        <fullName evidence="4">DUF3106 domain-containing protein</fullName>
    </recommendedName>
</protein>
<dbReference type="Pfam" id="PF11304">
    <property type="entry name" value="DUF3106"/>
    <property type="match status" value="1"/>
</dbReference>
<feature type="region of interest" description="Disordered" evidence="1">
    <location>
        <begin position="141"/>
        <end position="163"/>
    </location>
</feature>
<feature type="region of interest" description="Disordered" evidence="1">
    <location>
        <begin position="1"/>
        <end position="21"/>
    </location>
</feature>
<dbReference type="AlphaFoldDB" id="A0A222FG10"/>
<evidence type="ECO:0000256" key="1">
    <source>
        <dbReference type="SAM" id="MobiDB-lite"/>
    </source>
</evidence>
<evidence type="ECO:0008006" key="4">
    <source>
        <dbReference type="Google" id="ProtNLM"/>
    </source>
</evidence>
<organism evidence="2 3">
    <name type="scientific">Bacterioplanes sanyensis</name>
    <dbReference type="NCBI Taxonomy" id="1249553"/>
    <lineage>
        <taxon>Bacteria</taxon>
        <taxon>Pseudomonadati</taxon>
        <taxon>Pseudomonadota</taxon>
        <taxon>Gammaproteobacteria</taxon>
        <taxon>Oceanospirillales</taxon>
        <taxon>Oceanospirillaceae</taxon>
        <taxon>Bacterioplanes</taxon>
    </lineage>
</organism>
<dbReference type="InterPro" id="IPR021455">
    <property type="entry name" value="DUF3106"/>
</dbReference>
<accession>A0A222FG10</accession>